<protein>
    <recommendedName>
        <fullName evidence="8">X-ray radiation resistance-associated protein 1</fullName>
    </recommendedName>
</protein>
<feature type="compositionally biased region" description="Pro residues" evidence="5">
    <location>
        <begin position="638"/>
        <end position="649"/>
    </location>
</feature>
<evidence type="ECO:0000256" key="2">
    <source>
        <dbReference type="ARBA" id="ARBA00022490"/>
    </source>
</evidence>
<evidence type="ECO:0000256" key="4">
    <source>
        <dbReference type="ARBA" id="ARBA00022737"/>
    </source>
</evidence>
<dbReference type="Proteomes" id="UP001186944">
    <property type="component" value="Unassembled WGS sequence"/>
</dbReference>
<evidence type="ECO:0000256" key="5">
    <source>
        <dbReference type="SAM" id="MobiDB-lite"/>
    </source>
</evidence>
<gene>
    <name evidence="6" type="ORF">FSP39_024129</name>
</gene>
<dbReference type="PANTHER" id="PTHR22710">
    <property type="entry name" value="X-RAY RADIATION RESISTANCE ASSOCIATED PROTEIN 1 XRRA1"/>
    <property type="match status" value="1"/>
</dbReference>
<proteinExistence type="predicted"/>
<feature type="compositionally biased region" description="Basic and acidic residues" evidence="5">
    <location>
        <begin position="442"/>
        <end position="459"/>
    </location>
</feature>
<dbReference type="Gene3D" id="3.80.10.10">
    <property type="entry name" value="Ribonuclease Inhibitor"/>
    <property type="match status" value="1"/>
</dbReference>
<evidence type="ECO:0000256" key="3">
    <source>
        <dbReference type="ARBA" id="ARBA00022614"/>
    </source>
</evidence>
<dbReference type="InterPro" id="IPR032675">
    <property type="entry name" value="LRR_dom_sf"/>
</dbReference>
<accession>A0AA89C634</accession>
<dbReference type="GO" id="GO:0005634">
    <property type="term" value="C:nucleus"/>
    <property type="evidence" value="ECO:0007669"/>
    <property type="project" value="TreeGrafter"/>
</dbReference>
<sequence>MAAVPWVKYDEGTESDAFAANCFPVRGLIRQAEDGGGAWLVAQKAEQRRRFKAVLCAKPRTYSRIKEERKRAEREGGQINVATQSLADDEEEEEEAEAPTLDGFFLMKHCCVEDPADLCSVNISGQELSEVKEEDFALFDNVAYVNAAENYLPFEAFRGFPIIRELEMPINGLRGLKVQPSDYPTLEMVDLSYNNLSQEDILSLGTIPNLKILHLTGNNFRTLPQDLALPHIDSQSKRRIKRYSKLEILMLDENRLSDVSIFAALAGLPRLRHLNLEKNEIYYVPQLKSIEGTMTVNEDEKATRRLQRSARRSARHSSRSTRQSKSRDTDVAKQPSKSQSDVKQSESKNLMEVESQQLMIKTSPGGTDGTVTTPPKEEKVDGAHNGQEEAKEGEVTEPTTTEKEEKKDDNLLDLEFGNDLGDLSARMKDIDVSAENDLEVTTADRGDKPPRLNLDEGQKVGHGSPAFQELTYLNLAHNMIVEEEALLAVAAWPMLVELLIHDNPLTTENSGDPPLLNTFLSERLGIRIVRKPSKGIKKPEVKVQAKKSRKVSTIVPKIPKVPVEELLMLEAPKPPSGAKPGSKTIQGLDLHQQGPLPPIPPTSQQRPHSTGPGARKMATPAEDLPPAPVYDKLFSDSPVPPDDPLPGPPVYGRVHSGHKSNLPEAATYGRMHSPPDQTEAPAGGVPEAPVYGRVHSQEGHVDAEGGLPQAAAYGRLHSQEQTDKQGVESPAFFMTQVDEPEERAQKTKPTTEAKKKREKKKEKKKPVDDRYKGYEILLDYEEDPDFVPPNDMQGNVKALKYALNHQLVYRDPEARLDKVRKHVEPYRRWQMPPPAQRRTRQEKVDEVLSNLKNRVTTEEANLGEVLKDKRKSHKQYTEAQGLLVDIQRRYNAVRVNSMKEAKDMKKAMEDLQSLARGNTVAAK</sequence>
<dbReference type="PROSITE" id="PS51450">
    <property type="entry name" value="LRR"/>
    <property type="match status" value="1"/>
</dbReference>
<evidence type="ECO:0000313" key="6">
    <source>
        <dbReference type="EMBL" id="KAK3096182.1"/>
    </source>
</evidence>
<keyword evidence="7" id="KW-1185">Reference proteome</keyword>
<dbReference type="GO" id="GO:0005737">
    <property type="term" value="C:cytoplasm"/>
    <property type="evidence" value="ECO:0007669"/>
    <property type="project" value="UniProtKB-SubCell"/>
</dbReference>
<name>A0AA89C634_PINIB</name>
<evidence type="ECO:0008006" key="8">
    <source>
        <dbReference type="Google" id="ProtNLM"/>
    </source>
</evidence>
<dbReference type="EMBL" id="VSWD01000008">
    <property type="protein sequence ID" value="KAK3096182.1"/>
    <property type="molecule type" value="Genomic_DNA"/>
</dbReference>
<keyword evidence="3" id="KW-0433">Leucine-rich repeat</keyword>
<evidence type="ECO:0000313" key="7">
    <source>
        <dbReference type="Proteomes" id="UP001186944"/>
    </source>
</evidence>
<feature type="compositionally biased region" description="Basic and acidic residues" evidence="5">
    <location>
        <begin position="375"/>
        <end position="410"/>
    </location>
</feature>
<feature type="compositionally biased region" description="Basic and acidic residues" evidence="5">
    <location>
        <begin position="742"/>
        <end position="755"/>
    </location>
</feature>
<comment type="subcellular location">
    <subcellularLocation>
        <location evidence="1">Cytoplasm</location>
    </subcellularLocation>
</comment>
<feature type="compositionally biased region" description="Basic and acidic residues" evidence="5">
    <location>
        <begin position="67"/>
        <end position="76"/>
    </location>
</feature>
<feature type="region of interest" description="Disordered" evidence="5">
    <location>
        <begin position="571"/>
        <end position="690"/>
    </location>
</feature>
<organism evidence="6 7">
    <name type="scientific">Pinctada imbricata</name>
    <name type="common">Atlantic pearl-oyster</name>
    <name type="synonym">Pinctada martensii</name>
    <dbReference type="NCBI Taxonomy" id="66713"/>
    <lineage>
        <taxon>Eukaryota</taxon>
        <taxon>Metazoa</taxon>
        <taxon>Spiralia</taxon>
        <taxon>Lophotrochozoa</taxon>
        <taxon>Mollusca</taxon>
        <taxon>Bivalvia</taxon>
        <taxon>Autobranchia</taxon>
        <taxon>Pteriomorphia</taxon>
        <taxon>Pterioida</taxon>
        <taxon>Pterioidea</taxon>
        <taxon>Pteriidae</taxon>
        <taxon>Pinctada</taxon>
    </lineage>
</organism>
<dbReference type="PANTHER" id="PTHR22710:SF2">
    <property type="entry name" value="X-RAY RADIATION RESISTANCE-ASSOCIATED PROTEIN 1"/>
    <property type="match status" value="1"/>
</dbReference>
<feature type="compositionally biased region" description="Basic residues" evidence="5">
    <location>
        <begin position="304"/>
        <end position="324"/>
    </location>
</feature>
<reference evidence="6" key="1">
    <citation type="submission" date="2019-08" db="EMBL/GenBank/DDBJ databases">
        <title>The improved chromosome-level genome for the pearl oyster Pinctada fucata martensii using PacBio sequencing and Hi-C.</title>
        <authorList>
            <person name="Zheng Z."/>
        </authorList>
    </citation>
    <scope>NUCLEOTIDE SEQUENCE</scope>
    <source>
        <strain evidence="6">ZZ-2019</strain>
        <tissue evidence="6">Adductor muscle</tissue>
    </source>
</reference>
<feature type="region of interest" description="Disordered" evidence="5">
    <location>
        <begin position="438"/>
        <end position="460"/>
    </location>
</feature>
<feature type="compositionally biased region" description="Low complexity" evidence="5">
    <location>
        <begin position="362"/>
        <end position="374"/>
    </location>
</feature>
<dbReference type="SUPFAM" id="SSF52047">
    <property type="entry name" value="RNI-like"/>
    <property type="match status" value="1"/>
</dbReference>
<dbReference type="AlphaFoldDB" id="A0AA89C634"/>
<evidence type="ECO:0000256" key="1">
    <source>
        <dbReference type="ARBA" id="ARBA00004496"/>
    </source>
</evidence>
<feature type="region of interest" description="Disordered" evidence="5">
    <location>
        <begin position="734"/>
        <end position="768"/>
    </location>
</feature>
<keyword evidence="4" id="KW-0677">Repeat</keyword>
<feature type="region of interest" description="Disordered" evidence="5">
    <location>
        <begin position="67"/>
        <end position="94"/>
    </location>
</feature>
<comment type="caution">
    <text evidence="6">The sequence shown here is derived from an EMBL/GenBank/DDBJ whole genome shotgun (WGS) entry which is preliminary data.</text>
</comment>
<feature type="region of interest" description="Disordered" evidence="5">
    <location>
        <begin position="295"/>
        <end position="413"/>
    </location>
</feature>
<dbReference type="InterPro" id="IPR001611">
    <property type="entry name" value="Leu-rich_rpt"/>
</dbReference>
<keyword evidence="2" id="KW-0963">Cytoplasm</keyword>